<dbReference type="AlphaFoldDB" id="A0A1B0AN00"/>
<name>A0A1B0AN00_9MUSC</name>
<dbReference type="VEuPathDB" id="VectorBase:GPPI002504"/>
<evidence type="ECO:0000313" key="1">
    <source>
        <dbReference type="EnsemblMetazoa" id="GPPI002504-PA"/>
    </source>
</evidence>
<evidence type="ECO:0000313" key="2">
    <source>
        <dbReference type="Proteomes" id="UP000092460"/>
    </source>
</evidence>
<sequence>MTMPDMLKKIHKMIVHASRLGARELTVIVETPKTAIRCILTANFDMRKPNLKWKTYTYHSFLPLENYNKNSSVWKEGFHQHMGI</sequence>
<dbReference type="Proteomes" id="UP000092460">
    <property type="component" value="Unassembled WGS sequence"/>
</dbReference>
<reference evidence="1" key="2">
    <citation type="submission" date="2020-05" db="UniProtKB">
        <authorList>
            <consortium name="EnsemblMetazoa"/>
        </authorList>
    </citation>
    <scope>IDENTIFICATION</scope>
    <source>
        <strain evidence="1">IAEA</strain>
    </source>
</reference>
<organism evidence="1 2">
    <name type="scientific">Glossina palpalis gambiensis</name>
    <dbReference type="NCBI Taxonomy" id="67801"/>
    <lineage>
        <taxon>Eukaryota</taxon>
        <taxon>Metazoa</taxon>
        <taxon>Ecdysozoa</taxon>
        <taxon>Arthropoda</taxon>
        <taxon>Hexapoda</taxon>
        <taxon>Insecta</taxon>
        <taxon>Pterygota</taxon>
        <taxon>Neoptera</taxon>
        <taxon>Endopterygota</taxon>
        <taxon>Diptera</taxon>
        <taxon>Brachycera</taxon>
        <taxon>Muscomorpha</taxon>
        <taxon>Hippoboscoidea</taxon>
        <taxon>Glossinidae</taxon>
        <taxon>Glossina</taxon>
    </lineage>
</organism>
<dbReference type="EnsemblMetazoa" id="GPPI002504-RA">
    <property type="protein sequence ID" value="GPPI002504-PA"/>
    <property type="gene ID" value="GPPI002504"/>
</dbReference>
<keyword evidence="2" id="KW-1185">Reference proteome</keyword>
<dbReference type="EMBL" id="JXJN01000675">
    <property type="status" value="NOT_ANNOTATED_CDS"/>
    <property type="molecule type" value="Genomic_DNA"/>
</dbReference>
<protein>
    <submittedName>
        <fullName evidence="1">Uncharacterized protein</fullName>
    </submittedName>
</protein>
<accession>A0A1B0AN00</accession>
<reference evidence="2" key="1">
    <citation type="submission" date="2015-01" db="EMBL/GenBank/DDBJ databases">
        <authorList>
            <person name="Aksoy S."/>
            <person name="Warren W."/>
            <person name="Wilson R.K."/>
        </authorList>
    </citation>
    <scope>NUCLEOTIDE SEQUENCE [LARGE SCALE GENOMIC DNA]</scope>
    <source>
        <strain evidence="2">IAEA</strain>
    </source>
</reference>
<proteinExistence type="predicted"/>